<evidence type="ECO:0000256" key="1">
    <source>
        <dbReference type="SAM" id="Phobius"/>
    </source>
</evidence>
<dbReference type="AlphaFoldDB" id="A0A1V8RSH9"/>
<reference evidence="2 3" key="1">
    <citation type="journal article" date="2016" name="Int. J. Syst. Evol. Microbiol.">
        <title>Pseudaminobacter manganicus sp. nov., isolated from sludge of a manganese mine.</title>
        <authorList>
            <person name="Li J."/>
            <person name="Huang J."/>
            <person name="Liao S."/>
            <person name="Wang G."/>
        </authorList>
    </citation>
    <scope>NUCLEOTIDE SEQUENCE [LARGE SCALE GENOMIC DNA]</scope>
    <source>
        <strain evidence="2 3">JH-7</strain>
    </source>
</reference>
<dbReference type="InterPro" id="IPR010406">
    <property type="entry name" value="DUF1003"/>
</dbReference>
<dbReference type="Proteomes" id="UP000191905">
    <property type="component" value="Unassembled WGS sequence"/>
</dbReference>
<keyword evidence="1" id="KW-0812">Transmembrane</keyword>
<accession>A0A1V8RSH9</accession>
<keyword evidence="1" id="KW-0472">Membrane</keyword>
<feature type="transmembrane region" description="Helical" evidence="1">
    <location>
        <begin position="66"/>
        <end position="86"/>
    </location>
</feature>
<dbReference type="PANTHER" id="PTHR41386">
    <property type="entry name" value="INTEGRAL MEMBRANE PROTEIN-RELATED"/>
    <property type="match status" value="1"/>
</dbReference>
<organism evidence="2 3">
    <name type="scientific">Manganibacter manganicus</name>
    <dbReference type="NCBI Taxonomy" id="1873176"/>
    <lineage>
        <taxon>Bacteria</taxon>
        <taxon>Pseudomonadati</taxon>
        <taxon>Pseudomonadota</taxon>
        <taxon>Alphaproteobacteria</taxon>
        <taxon>Hyphomicrobiales</taxon>
        <taxon>Phyllobacteriaceae</taxon>
        <taxon>Manganibacter</taxon>
    </lineage>
</organism>
<dbReference type="STRING" id="1873176.BFN67_02350"/>
<evidence type="ECO:0000313" key="2">
    <source>
        <dbReference type="EMBL" id="OQM75959.1"/>
    </source>
</evidence>
<keyword evidence="1" id="KW-1133">Transmembrane helix</keyword>
<dbReference type="RefSeq" id="WP_080919505.1">
    <property type="nucleotide sequence ID" value="NZ_MDET01000012.1"/>
</dbReference>
<keyword evidence="3" id="KW-1185">Reference proteome</keyword>
<sequence length="189" mass="21421">MNKTVEDMARRWLKRTPAALSALEHRVLQSTLEHKIVAKNTNKTYETQQTFGDRTADGIARFGGSWSFILGFLGFLAVWTIANALLLGRDSFDPYPFIFLNLVLSMLAALQAPIIMMSQNRQATHDRIDAAHDYEVNLKAEIEIMALHDKLDELRHSELIGMRDDIARIAQHLEDIAKRLPIPETKAVP</sequence>
<dbReference type="EMBL" id="MDET01000012">
    <property type="protein sequence ID" value="OQM75959.1"/>
    <property type="molecule type" value="Genomic_DNA"/>
</dbReference>
<name>A0A1V8RSH9_9HYPH</name>
<protein>
    <submittedName>
        <fullName evidence="2">Cyclic nucleotide-binding protein</fullName>
    </submittedName>
</protein>
<comment type="caution">
    <text evidence="2">The sequence shown here is derived from an EMBL/GenBank/DDBJ whole genome shotgun (WGS) entry which is preliminary data.</text>
</comment>
<proteinExistence type="predicted"/>
<dbReference type="Pfam" id="PF06210">
    <property type="entry name" value="DUF1003"/>
    <property type="match status" value="1"/>
</dbReference>
<dbReference type="PANTHER" id="PTHR41386:SF1">
    <property type="entry name" value="MEMBRANE PROTEIN"/>
    <property type="match status" value="1"/>
</dbReference>
<dbReference type="OrthoDB" id="9795736at2"/>
<feature type="transmembrane region" description="Helical" evidence="1">
    <location>
        <begin position="98"/>
        <end position="117"/>
    </location>
</feature>
<evidence type="ECO:0000313" key="3">
    <source>
        <dbReference type="Proteomes" id="UP000191905"/>
    </source>
</evidence>
<gene>
    <name evidence="2" type="ORF">BFN67_02350</name>
</gene>